<dbReference type="Proteomes" id="UP001337723">
    <property type="component" value="Chromosome"/>
</dbReference>
<dbReference type="EMBL" id="AP027266">
    <property type="protein sequence ID" value="BDW85504.1"/>
    <property type="molecule type" value="Genomic_DNA"/>
</dbReference>
<evidence type="ECO:0000256" key="1">
    <source>
        <dbReference type="SAM" id="MobiDB-lite"/>
    </source>
</evidence>
<keyword evidence="3" id="KW-1185">Reference proteome</keyword>
<evidence type="ECO:0000313" key="2">
    <source>
        <dbReference type="EMBL" id="BDW85504.1"/>
    </source>
</evidence>
<organism evidence="2 3">
    <name type="scientific">Roseicyclus marinus</name>
    <dbReference type="NCBI Taxonomy" id="2161673"/>
    <lineage>
        <taxon>Bacteria</taxon>
        <taxon>Pseudomonadati</taxon>
        <taxon>Pseudomonadota</taxon>
        <taxon>Alphaproteobacteria</taxon>
        <taxon>Rhodobacterales</taxon>
        <taxon>Roseobacteraceae</taxon>
        <taxon>Roseicyclus</taxon>
    </lineage>
</organism>
<accession>A0AA48H2U1</accession>
<reference evidence="2 3" key="1">
    <citation type="submission" date="2023-01" db="EMBL/GenBank/DDBJ databases">
        <title>Complete genome sequence of Roseicyclus marinus strain Dej080120_10.</title>
        <authorList>
            <person name="Ueki S."/>
            <person name="Maruyama F."/>
        </authorList>
    </citation>
    <scope>NUCLEOTIDE SEQUENCE [LARGE SCALE GENOMIC DNA]</scope>
    <source>
        <strain evidence="2 3">Dej080120_10</strain>
    </source>
</reference>
<evidence type="ECO:0000313" key="3">
    <source>
        <dbReference type="Proteomes" id="UP001337723"/>
    </source>
</evidence>
<sequence>MTSSKPIKNRAATAGRIDALTQSWKKAFDTRIRDAALTRRMPPGRRPAKPQAPLPKTARK</sequence>
<dbReference type="RefSeq" id="WP_338271321.1">
    <property type="nucleotide sequence ID" value="NZ_AP027266.1"/>
</dbReference>
<dbReference type="AlphaFoldDB" id="A0AA48H2U1"/>
<feature type="region of interest" description="Disordered" evidence="1">
    <location>
        <begin position="36"/>
        <end position="60"/>
    </location>
</feature>
<dbReference type="KEGG" id="rmai:MACH21_16810"/>
<proteinExistence type="predicted"/>
<gene>
    <name evidence="2" type="ORF">MACH21_16810</name>
</gene>
<protein>
    <submittedName>
        <fullName evidence="2">Uncharacterized protein</fullName>
    </submittedName>
</protein>
<name>A0AA48H2U1_9RHOB</name>